<dbReference type="EMBL" id="JARLKY010000022">
    <property type="protein sequence ID" value="MEC0227536.1"/>
    <property type="molecule type" value="Genomic_DNA"/>
</dbReference>
<keyword evidence="4" id="KW-0472">Membrane</keyword>
<keyword evidence="4" id="KW-1133">Transmembrane helix</keyword>
<dbReference type="Pfam" id="PF12833">
    <property type="entry name" value="HTH_18"/>
    <property type="match status" value="1"/>
</dbReference>
<keyword evidence="7" id="KW-1185">Reference proteome</keyword>
<comment type="caution">
    <text evidence="6">The sequence shown here is derived from an EMBL/GenBank/DDBJ whole genome shotgun (WGS) entry which is preliminary data.</text>
</comment>
<feature type="transmembrane region" description="Helical" evidence="4">
    <location>
        <begin position="20"/>
        <end position="41"/>
    </location>
</feature>
<keyword evidence="3" id="KW-0804">Transcription</keyword>
<dbReference type="InterPro" id="IPR009057">
    <property type="entry name" value="Homeodomain-like_sf"/>
</dbReference>
<evidence type="ECO:0000259" key="5">
    <source>
        <dbReference type="PROSITE" id="PS01124"/>
    </source>
</evidence>
<proteinExistence type="predicted"/>
<dbReference type="PANTHER" id="PTHR43280">
    <property type="entry name" value="ARAC-FAMILY TRANSCRIPTIONAL REGULATOR"/>
    <property type="match status" value="1"/>
</dbReference>
<dbReference type="RefSeq" id="WP_326071850.1">
    <property type="nucleotide sequence ID" value="NZ_JARLKY010000022.1"/>
</dbReference>
<protein>
    <submittedName>
        <fullName evidence="6">AraC family transcriptional regulator</fullName>
    </submittedName>
</protein>
<evidence type="ECO:0000256" key="4">
    <source>
        <dbReference type="SAM" id="Phobius"/>
    </source>
</evidence>
<evidence type="ECO:0000256" key="3">
    <source>
        <dbReference type="ARBA" id="ARBA00023163"/>
    </source>
</evidence>
<evidence type="ECO:0000313" key="6">
    <source>
        <dbReference type="EMBL" id="MEC0227536.1"/>
    </source>
</evidence>
<keyword evidence="2" id="KW-0238">DNA-binding</keyword>
<dbReference type="SMART" id="SM00342">
    <property type="entry name" value="HTH_ARAC"/>
    <property type="match status" value="1"/>
</dbReference>
<evidence type="ECO:0000256" key="2">
    <source>
        <dbReference type="ARBA" id="ARBA00023125"/>
    </source>
</evidence>
<reference evidence="6 7" key="1">
    <citation type="submission" date="2023-03" db="EMBL/GenBank/DDBJ databases">
        <title>Bacillus Genome Sequencing.</title>
        <authorList>
            <person name="Dunlap C."/>
        </authorList>
    </citation>
    <scope>NUCLEOTIDE SEQUENCE [LARGE SCALE GENOMIC DNA]</scope>
    <source>
        <strain evidence="6 7">BD-533</strain>
    </source>
</reference>
<accession>A0ABU6G0N7</accession>
<evidence type="ECO:0000256" key="1">
    <source>
        <dbReference type="ARBA" id="ARBA00023015"/>
    </source>
</evidence>
<name>A0ABU6G0N7_9BACL</name>
<dbReference type="Proteomes" id="UP001338137">
    <property type="component" value="Unassembled WGS sequence"/>
</dbReference>
<feature type="transmembrane region" description="Helical" evidence="4">
    <location>
        <begin position="309"/>
        <end position="330"/>
    </location>
</feature>
<keyword evidence="1" id="KW-0805">Transcription regulation</keyword>
<dbReference type="Gene3D" id="3.30.450.20">
    <property type="entry name" value="PAS domain"/>
    <property type="match status" value="1"/>
</dbReference>
<dbReference type="PANTHER" id="PTHR43280:SF2">
    <property type="entry name" value="HTH-TYPE TRANSCRIPTIONAL REGULATOR EXSA"/>
    <property type="match status" value="1"/>
</dbReference>
<feature type="domain" description="HTH araC/xylS-type" evidence="5">
    <location>
        <begin position="675"/>
        <end position="774"/>
    </location>
</feature>
<keyword evidence="4" id="KW-0812">Transmembrane</keyword>
<sequence length="781" mass="89185">MGEKGIGSWQGFRFKGAWSALFWSYMAILLLLIILGGLLYWRANEVVERSVENTNSAMLGQLRELADGQLQLIEQLEQQIANHPKLQQLMSGRIPASDLEQYEMISLIDDLKRYRQLTPFIYDYYIYLPKVELMLGPGVRTTPDILFGQVARFDGMSPKDWVTEFESGYHFRSFQPAQRISNNFGESSQILAYIQTLPLIDRSKRLATLFIMISDEQLMKMFQGLAEAGKGKIYIVDSADRIIGATTPARDPLPFRYADMPGDRGKLDTKSSGEHMVVSYASSSVFGWKYVLEVPRAVFLEEVNKVQRWALWLFAMAAISGAVVSCYLAYRNYLPIRDLVRTVTGTGNASRSKQSPIEYELIRTSIQTARMTESELRGRLSQQAPIMRIHFLSRLIKGYADPHELRLEALQFMGIHFVSEHFAVMLIDVEDMSAFSTENDEKEWLFVNFIISNIASDLASERHIGYATELDQGRIALLVNFNEGEDAQRQAELATIAECIEHVLNQRFHLKVVIGTSFITHDVERFGEAFRGALKRLDENRLSLARDSAVDKLMEQTPVYYYQLDIEQQLINFVKSGEEEKTEQLLDALYSDHYEGNGASPLMGSYFLRQVSATLFRIVQSTLKVSPDIAMRLLEKHTEVTSDPRETFLQLKEDFRGVCRLWKEGRSDQGSRMLTTIKRIVHERYSQNMLSVGFIADELGITQPYLSSFFKKATGQTILEFIAEVRLQEAKRLLGGTEYTVAQISKAIGYSNDIGFIRFFKKHEGITPGQYRENTQTEHRS</sequence>
<organism evidence="6 7">
    <name type="scientific">Paenibacillus alba</name>
    <dbReference type="NCBI Taxonomy" id="1197127"/>
    <lineage>
        <taxon>Bacteria</taxon>
        <taxon>Bacillati</taxon>
        <taxon>Bacillota</taxon>
        <taxon>Bacilli</taxon>
        <taxon>Bacillales</taxon>
        <taxon>Paenibacillaceae</taxon>
        <taxon>Paenibacillus</taxon>
    </lineage>
</organism>
<dbReference type="SUPFAM" id="SSF46689">
    <property type="entry name" value="Homeodomain-like"/>
    <property type="match status" value="1"/>
</dbReference>
<dbReference type="Gene3D" id="1.10.10.60">
    <property type="entry name" value="Homeodomain-like"/>
    <property type="match status" value="2"/>
</dbReference>
<gene>
    <name evidence="6" type="ORF">P4I72_10415</name>
</gene>
<dbReference type="PROSITE" id="PS01124">
    <property type="entry name" value="HTH_ARAC_FAMILY_2"/>
    <property type="match status" value="1"/>
</dbReference>
<evidence type="ECO:0000313" key="7">
    <source>
        <dbReference type="Proteomes" id="UP001338137"/>
    </source>
</evidence>
<dbReference type="InterPro" id="IPR018060">
    <property type="entry name" value="HTH_AraC"/>
</dbReference>